<feature type="signal peptide" evidence="1">
    <location>
        <begin position="1"/>
        <end position="22"/>
    </location>
</feature>
<evidence type="ECO:0000313" key="2">
    <source>
        <dbReference type="EMBL" id="GAA3989609.1"/>
    </source>
</evidence>
<dbReference type="Proteomes" id="UP001500742">
    <property type="component" value="Unassembled WGS sequence"/>
</dbReference>
<accession>A0ABP7QYH0</accession>
<gene>
    <name evidence="2" type="ORF">GCM10022210_48640</name>
</gene>
<evidence type="ECO:0000256" key="1">
    <source>
        <dbReference type="SAM" id="SignalP"/>
    </source>
</evidence>
<organism evidence="2 3">
    <name type="scientific">Mucilaginibacter dorajii</name>
    <dbReference type="NCBI Taxonomy" id="692994"/>
    <lineage>
        <taxon>Bacteria</taxon>
        <taxon>Pseudomonadati</taxon>
        <taxon>Bacteroidota</taxon>
        <taxon>Sphingobacteriia</taxon>
        <taxon>Sphingobacteriales</taxon>
        <taxon>Sphingobacteriaceae</taxon>
        <taxon>Mucilaginibacter</taxon>
    </lineage>
</organism>
<evidence type="ECO:0000313" key="3">
    <source>
        <dbReference type="Proteomes" id="UP001500742"/>
    </source>
</evidence>
<comment type="caution">
    <text evidence="2">The sequence shown here is derived from an EMBL/GenBank/DDBJ whole genome shotgun (WGS) entry which is preliminary data.</text>
</comment>
<keyword evidence="1" id="KW-0732">Signal</keyword>
<evidence type="ECO:0008006" key="4">
    <source>
        <dbReference type="Google" id="ProtNLM"/>
    </source>
</evidence>
<keyword evidence="3" id="KW-1185">Reference proteome</keyword>
<reference evidence="3" key="1">
    <citation type="journal article" date="2019" name="Int. J. Syst. Evol. Microbiol.">
        <title>The Global Catalogue of Microorganisms (GCM) 10K type strain sequencing project: providing services to taxonomists for standard genome sequencing and annotation.</title>
        <authorList>
            <consortium name="The Broad Institute Genomics Platform"/>
            <consortium name="The Broad Institute Genome Sequencing Center for Infectious Disease"/>
            <person name="Wu L."/>
            <person name="Ma J."/>
        </authorList>
    </citation>
    <scope>NUCLEOTIDE SEQUENCE [LARGE SCALE GENOMIC DNA]</scope>
    <source>
        <strain evidence="3">JCM 16601</strain>
    </source>
</reference>
<feature type="chain" id="PRO_5045279422" description="DUF4410 domain-containing protein" evidence="1">
    <location>
        <begin position="23"/>
        <end position="174"/>
    </location>
</feature>
<proteinExistence type="predicted"/>
<sequence length="174" mass="19324">MKIKVKLTILTLFSFVSTIAAAQQVKKKLSVPITDDGYHTVPNTSQSKIFNDLLKAEQKLVDEKKSIILLADSTKGILNIKRIAHCSYLADTAFNGKTLKNAATKDVSYEYIANFKVGDNIFTYKIIGFSTTSGQAIMKNDLKNAKLSSCAQSEIWSFKDRLTAQAVLMGMRKF</sequence>
<protein>
    <recommendedName>
        <fullName evidence="4">DUF4410 domain-containing protein</fullName>
    </recommendedName>
</protein>
<name>A0ABP7QYH0_9SPHI</name>
<dbReference type="EMBL" id="BAAAZC010000031">
    <property type="protein sequence ID" value="GAA3989609.1"/>
    <property type="molecule type" value="Genomic_DNA"/>
</dbReference>